<gene>
    <name evidence="9" type="ORF">LQV63_23535</name>
</gene>
<organism evidence="9 10">
    <name type="scientific">Paenibacillus profundus</name>
    <dbReference type="NCBI Taxonomy" id="1173085"/>
    <lineage>
        <taxon>Bacteria</taxon>
        <taxon>Bacillati</taxon>
        <taxon>Bacillota</taxon>
        <taxon>Bacilli</taxon>
        <taxon>Bacillales</taxon>
        <taxon>Paenibacillaceae</taxon>
        <taxon>Paenibacillus</taxon>
    </lineage>
</organism>
<dbReference type="PANTHER" id="PTHR18919">
    <property type="entry name" value="ACETYL-COA C-ACYLTRANSFERASE"/>
    <property type="match status" value="1"/>
</dbReference>
<dbReference type="EMBL" id="JAJNBZ010000026">
    <property type="protein sequence ID" value="MCE5172255.1"/>
    <property type="molecule type" value="Genomic_DNA"/>
</dbReference>
<evidence type="ECO:0000256" key="4">
    <source>
        <dbReference type="ARBA" id="ARBA00023315"/>
    </source>
</evidence>
<accession>A0ABS8YNQ8</accession>
<dbReference type="InterPro" id="IPR020610">
    <property type="entry name" value="Thiolase_AS"/>
</dbReference>
<evidence type="ECO:0000259" key="8">
    <source>
        <dbReference type="Pfam" id="PF02803"/>
    </source>
</evidence>
<evidence type="ECO:0000313" key="10">
    <source>
        <dbReference type="Proteomes" id="UP001199916"/>
    </source>
</evidence>
<dbReference type="NCBIfam" id="TIGR01930">
    <property type="entry name" value="AcCoA-C-Actrans"/>
    <property type="match status" value="1"/>
</dbReference>
<evidence type="ECO:0000256" key="3">
    <source>
        <dbReference type="ARBA" id="ARBA00022679"/>
    </source>
</evidence>
<dbReference type="RefSeq" id="WP_026011027.1">
    <property type="nucleotide sequence ID" value="NZ_JAJNBZ010000026.1"/>
</dbReference>
<dbReference type="Gene3D" id="3.40.47.10">
    <property type="match status" value="2"/>
</dbReference>
<dbReference type="PANTHER" id="PTHR18919:SF107">
    <property type="entry name" value="ACETYL-COA ACETYLTRANSFERASE, CYTOSOLIC"/>
    <property type="match status" value="1"/>
</dbReference>
<dbReference type="PROSITE" id="PS00099">
    <property type="entry name" value="THIOLASE_3"/>
    <property type="match status" value="1"/>
</dbReference>
<dbReference type="PROSITE" id="PS00098">
    <property type="entry name" value="THIOLASE_1"/>
    <property type="match status" value="1"/>
</dbReference>
<comment type="similarity">
    <text evidence="1 6">Belongs to the thiolase-like superfamily. Thiolase family.</text>
</comment>
<dbReference type="PROSITE" id="PS00737">
    <property type="entry name" value="THIOLASE_2"/>
    <property type="match status" value="1"/>
</dbReference>
<proteinExistence type="inferred from homology"/>
<dbReference type="Pfam" id="PF02803">
    <property type="entry name" value="Thiolase_C"/>
    <property type="match status" value="1"/>
</dbReference>
<keyword evidence="4 6" id="KW-0012">Acyltransferase</keyword>
<dbReference type="Pfam" id="PF00108">
    <property type="entry name" value="Thiolase_N"/>
    <property type="match status" value="1"/>
</dbReference>
<dbReference type="InterPro" id="IPR002155">
    <property type="entry name" value="Thiolase"/>
</dbReference>
<dbReference type="Proteomes" id="UP001199916">
    <property type="component" value="Unassembled WGS sequence"/>
</dbReference>
<evidence type="ECO:0000256" key="5">
    <source>
        <dbReference type="ARBA" id="ARBA00030755"/>
    </source>
</evidence>
<dbReference type="InterPro" id="IPR020616">
    <property type="entry name" value="Thiolase_N"/>
</dbReference>
<dbReference type="InterPro" id="IPR020615">
    <property type="entry name" value="Thiolase_acyl_enz_int_AS"/>
</dbReference>
<dbReference type="InterPro" id="IPR020617">
    <property type="entry name" value="Thiolase_C"/>
</dbReference>
<evidence type="ECO:0000256" key="2">
    <source>
        <dbReference type="ARBA" id="ARBA00012705"/>
    </source>
</evidence>
<dbReference type="SUPFAM" id="SSF53901">
    <property type="entry name" value="Thiolase-like"/>
    <property type="match status" value="2"/>
</dbReference>
<evidence type="ECO:0000256" key="1">
    <source>
        <dbReference type="ARBA" id="ARBA00010982"/>
    </source>
</evidence>
<sequence length="393" mass="40832">MTDVVIASAVRTPIGSFMGGLSQVPAVDLGALVIKETLERAGIPLDAVQEVVMGNVLQSGLGQGPARQAAVRSGLSYEVPAVTVNKICGSGLKAVIMAAQAVKAGDAELIVAGGMENMSLAPYLLQQGRSGYRLGDGTIADSIMKDGLTCAIYDIHMGMTAENIAEKYQITREQQDAFALTSQQRAQQAWKQQRFADEIVNVALRDKKGHVTMMESDEHPRPDVTADALARLKPAFKRDGTVTAGNASGINDGAAAVVVCSSRKAKELGLTILARIRSYASTGIDPSIMGMGPVSAAQAALQKAGMSIQDIDLAELNEAFAAQSIAVMRELGLDQAIVNVNGGAVALGHPIGASGARILVTLLHEMKRRQAAAGLAALCVGGGHGVAVIVEQI</sequence>
<reference evidence="9 10" key="1">
    <citation type="submission" date="2021-11" db="EMBL/GenBank/DDBJ databases">
        <title>Draft genome sequence of Paenibacillus profundus YoMME, a new Gram-positive bacteria with exoelectrogenic properties.</title>
        <authorList>
            <person name="Hubenova Y."/>
            <person name="Hubenova E."/>
            <person name="Manasiev Y."/>
            <person name="Peykov S."/>
            <person name="Mitov M."/>
        </authorList>
    </citation>
    <scope>NUCLEOTIDE SEQUENCE [LARGE SCALE GENOMIC DNA]</scope>
    <source>
        <strain evidence="9 10">YoMME</strain>
    </source>
</reference>
<dbReference type="CDD" id="cd00751">
    <property type="entry name" value="thiolase"/>
    <property type="match status" value="1"/>
</dbReference>
<keyword evidence="10" id="KW-1185">Reference proteome</keyword>
<dbReference type="EC" id="2.3.1.9" evidence="2"/>
<protein>
    <recommendedName>
        <fullName evidence="2">acetyl-CoA C-acetyltransferase</fullName>
        <ecNumber evidence="2">2.3.1.9</ecNumber>
    </recommendedName>
    <alternativeName>
        <fullName evidence="5">Acetoacetyl-CoA thiolase</fullName>
    </alternativeName>
</protein>
<keyword evidence="3 6" id="KW-0808">Transferase</keyword>
<dbReference type="PIRSF" id="PIRSF000429">
    <property type="entry name" value="Ac-CoA_Ac_transf"/>
    <property type="match status" value="1"/>
</dbReference>
<name>A0ABS8YNQ8_9BACL</name>
<feature type="domain" description="Thiolase C-terminal" evidence="8">
    <location>
        <begin position="271"/>
        <end position="391"/>
    </location>
</feature>
<feature type="domain" description="Thiolase N-terminal" evidence="7">
    <location>
        <begin position="4"/>
        <end position="262"/>
    </location>
</feature>
<comment type="caution">
    <text evidence="9">The sequence shown here is derived from an EMBL/GenBank/DDBJ whole genome shotgun (WGS) entry which is preliminary data.</text>
</comment>
<dbReference type="InterPro" id="IPR020613">
    <property type="entry name" value="Thiolase_CS"/>
</dbReference>
<evidence type="ECO:0000259" key="7">
    <source>
        <dbReference type="Pfam" id="PF00108"/>
    </source>
</evidence>
<dbReference type="InterPro" id="IPR016039">
    <property type="entry name" value="Thiolase-like"/>
</dbReference>
<evidence type="ECO:0000256" key="6">
    <source>
        <dbReference type="RuleBase" id="RU003557"/>
    </source>
</evidence>
<evidence type="ECO:0000313" key="9">
    <source>
        <dbReference type="EMBL" id="MCE5172255.1"/>
    </source>
</evidence>